<gene>
    <name evidence="3" type="ORF">A4X09_0g7836</name>
</gene>
<protein>
    <recommendedName>
        <fullName evidence="2">Reverse transcriptase Ty1/copia-type domain-containing protein</fullName>
    </recommendedName>
</protein>
<sequence>PKATGLLVKKGLYGFKQSARLWWMHLMQTLEKLGFGHSETDWGIFLRKESDGSITIVFVYVDDILIAAKSQANIDSVRNGLKQVYTMTDIGEVSSVLGISVQRTKDAYYLSQATYIQTVLERFGLKDARSEPTPIAAGNQAHEGGYPPRKRKRRYQQVSGRYRMLAVDLTLHKR</sequence>
<evidence type="ECO:0000256" key="1">
    <source>
        <dbReference type="SAM" id="MobiDB-lite"/>
    </source>
</evidence>
<evidence type="ECO:0000313" key="3">
    <source>
        <dbReference type="EMBL" id="KAE8258944.1"/>
    </source>
</evidence>
<name>A0A8X7N2D6_9BASI</name>
<feature type="non-terminal residue" evidence="3">
    <location>
        <position position="1"/>
    </location>
</feature>
<evidence type="ECO:0000313" key="4">
    <source>
        <dbReference type="Proteomes" id="UP000078113"/>
    </source>
</evidence>
<accession>A0A8X7N2D6</accession>
<keyword evidence="4" id="KW-1185">Reference proteome</keyword>
<feature type="region of interest" description="Disordered" evidence="1">
    <location>
        <begin position="131"/>
        <end position="153"/>
    </location>
</feature>
<dbReference type="Proteomes" id="UP000078113">
    <property type="component" value="Unassembled WGS sequence"/>
</dbReference>
<dbReference type="EMBL" id="LWDG02001251">
    <property type="protein sequence ID" value="KAE8258944.1"/>
    <property type="molecule type" value="Genomic_DNA"/>
</dbReference>
<dbReference type="InterPro" id="IPR013103">
    <property type="entry name" value="RVT_2"/>
</dbReference>
<comment type="caution">
    <text evidence="3">The sequence shown here is derived from an EMBL/GenBank/DDBJ whole genome shotgun (WGS) entry which is preliminary data.</text>
</comment>
<feature type="domain" description="Reverse transcriptase Ty1/copia-type" evidence="2">
    <location>
        <begin position="9"/>
        <end position="136"/>
    </location>
</feature>
<evidence type="ECO:0000259" key="2">
    <source>
        <dbReference type="Pfam" id="PF07727"/>
    </source>
</evidence>
<proteinExistence type="predicted"/>
<dbReference type="Pfam" id="PF07727">
    <property type="entry name" value="RVT_2"/>
    <property type="match status" value="1"/>
</dbReference>
<dbReference type="InterPro" id="IPR043502">
    <property type="entry name" value="DNA/RNA_pol_sf"/>
</dbReference>
<dbReference type="AlphaFoldDB" id="A0A8X7N2D6"/>
<reference evidence="3" key="1">
    <citation type="submission" date="2016-04" db="EMBL/GenBank/DDBJ databases">
        <authorList>
            <person name="Nguyen H.D."/>
            <person name="Samba Siva P."/>
            <person name="Cullis J."/>
            <person name="Levesque C.A."/>
            <person name="Hambleton S."/>
        </authorList>
    </citation>
    <scope>NUCLEOTIDE SEQUENCE</scope>
    <source>
        <strain evidence="3">DAOMC 236422</strain>
    </source>
</reference>
<organism evidence="3 4">
    <name type="scientific">Tilletia walkeri</name>
    <dbReference type="NCBI Taxonomy" id="117179"/>
    <lineage>
        <taxon>Eukaryota</taxon>
        <taxon>Fungi</taxon>
        <taxon>Dikarya</taxon>
        <taxon>Basidiomycota</taxon>
        <taxon>Ustilaginomycotina</taxon>
        <taxon>Exobasidiomycetes</taxon>
        <taxon>Tilletiales</taxon>
        <taxon>Tilletiaceae</taxon>
        <taxon>Tilletia</taxon>
    </lineage>
</organism>
<reference evidence="3" key="2">
    <citation type="journal article" date="2019" name="IMA Fungus">
        <title>Genome sequencing and comparison of five Tilletia species to identify candidate genes for the detection of regulated species infecting wheat.</title>
        <authorList>
            <person name="Nguyen H.D.T."/>
            <person name="Sultana T."/>
            <person name="Kesanakurti P."/>
            <person name="Hambleton S."/>
        </authorList>
    </citation>
    <scope>NUCLEOTIDE SEQUENCE</scope>
    <source>
        <strain evidence="3">DAOMC 236422</strain>
    </source>
</reference>
<dbReference type="SUPFAM" id="SSF56672">
    <property type="entry name" value="DNA/RNA polymerases"/>
    <property type="match status" value="1"/>
</dbReference>